<protein>
    <submittedName>
        <fullName evidence="2">Uncharacterized protein</fullName>
    </submittedName>
</protein>
<gene>
    <name evidence="2" type="ORF">ERS852480_04923</name>
</gene>
<accession>A0A174TR53</accession>
<dbReference type="AlphaFoldDB" id="A0A174TR53"/>
<feature type="region of interest" description="Disordered" evidence="1">
    <location>
        <begin position="1"/>
        <end position="29"/>
    </location>
</feature>
<evidence type="ECO:0000256" key="1">
    <source>
        <dbReference type="SAM" id="MobiDB-lite"/>
    </source>
</evidence>
<dbReference type="Proteomes" id="UP000095512">
    <property type="component" value="Unassembled WGS sequence"/>
</dbReference>
<reference evidence="2 3" key="1">
    <citation type="submission" date="2015-09" db="EMBL/GenBank/DDBJ databases">
        <authorList>
            <consortium name="Pathogen Informatics"/>
        </authorList>
    </citation>
    <scope>NUCLEOTIDE SEQUENCE [LARGE SCALE GENOMIC DNA]</scope>
    <source>
        <strain evidence="2 3">2789STDY5834865</strain>
    </source>
</reference>
<proteinExistence type="predicted"/>
<evidence type="ECO:0000313" key="2">
    <source>
        <dbReference type="EMBL" id="CUQ12563.1"/>
    </source>
</evidence>
<sequence length="29" mass="3362">MDSNQEQYICKSEGFSTRGFPKYNEGEES</sequence>
<name>A0A174TR53_9FIRM</name>
<dbReference type="EMBL" id="CZAB01000091">
    <property type="protein sequence ID" value="CUQ12563.1"/>
    <property type="molecule type" value="Genomic_DNA"/>
</dbReference>
<organism evidence="2 3">
    <name type="scientific">Enterocloster clostridioformis</name>
    <dbReference type="NCBI Taxonomy" id="1531"/>
    <lineage>
        <taxon>Bacteria</taxon>
        <taxon>Bacillati</taxon>
        <taxon>Bacillota</taxon>
        <taxon>Clostridia</taxon>
        <taxon>Lachnospirales</taxon>
        <taxon>Lachnospiraceae</taxon>
        <taxon>Enterocloster</taxon>
    </lineage>
</organism>
<evidence type="ECO:0000313" key="3">
    <source>
        <dbReference type="Proteomes" id="UP000095512"/>
    </source>
</evidence>